<reference evidence="2" key="1">
    <citation type="submission" date="2021-11" db="EMBL/GenBank/DDBJ databases">
        <authorList>
            <person name="Schell T."/>
        </authorList>
    </citation>
    <scope>NUCLEOTIDE SEQUENCE</scope>
    <source>
        <strain evidence="2">M5</strain>
    </source>
</reference>
<comment type="caution">
    <text evidence="2">The sequence shown here is derived from an EMBL/GenBank/DDBJ whole genome shotgun (WGS) entry which is preliminary data.</text>
</comment>
<sequence>MDIVPGSDVDDFGFFFFDQQINPLKEFNKWIIYATCGSIIVSLVSIGLFFKQNFLFPWIELIRCLTFLGYQLHFKTFIAETGAYSLLMNSIRLLHLYSAVKCQIKCVSQMRDAMQKDKIK</sequence>
<evidence type="ECO:0000313" key="3">
    <source>
        <dbReference type="Proteomes" id="UP000789390"/>
    </source>
</evidence>
<name>A0A8J2WHJ1_9CRUS</name>
<dbReference type="Proteomes" id="UP000789390">
    <property type="component" value="Unassembled WGS sequence"/>
</dbReference>
<protein>
    <submittedName>
        <fullName evidence="2">Uncharacterized protein</fullName>
    </submittedName>
</protein>
<dbReference type="EMBL" id="CAKKLH010000024">
    <property type="protein sequence ID" value="CAH0099727.1"/>
    <property type="molecule type" value="Genomic_DNA"/>
</dbReference>
<keyword evidence="1" id="KW-1133">Transmembrane helix</keyword>
<evidence type="ECO:0000256" key="1">
    <source>
        <dbReference type="SAM" id="Phobius"/>
    </source>
</evidence>
<feature type="transmembrane region" description="Helical" evidence="1">
    <location>
        <begin position="30"/>
        <end position="50"/>
    </location>
</feature>
<dbReference type="OrthoDB" id="6354873at2759"/>
<keyword evidence="3" id="KW-1185">Reference proteome</keyword>
<keyword evidence="1" id="KW-0812">Transmembrane</keyword>
<evidence type="ECO:0000313" key="2">
    <source>
        <dbReference type="EMBL" id="CAH0099727.1"/>
    </source>
</evidence>
<keyword evidence="1" id="KW-0472">Membrane</keyword>
<dbReference type="AlphaFoldDB" id="A0A8J2WHJ1"/>
<accession>A0A8J2WHJ1</accession>
<proteinExistence type="predicted"/>
<organism evidence="2 3">
    <name type="scientific">Daphnia galeata</name>
    <dbReference type="NCBI Taxonomy" id="27404"/>
    <lineage>
        <taxon>Eukaryota</taxon>
        <taxon>Metazoa</taxon>
        <taxon>Ecdysozoa</taxon>
        <taxon>Arthropoda</taxon>
        <taxon>Crustacea</taxon>
        <taxon>Branchiopoda</taxon>
        <taxon>Diplostraca</taxon>
        <taxon>Cladocera</taxon>
        <taxon>Anomopoda</taxon>
        <taxon>Daphniidae</taxon>
        <taxon>Daphnia</taxon>
    </lineage>
</organism>
<gene>
    <name evidence="2" type="ORF">DGAL_LOCUS1885</name>
</gene>